<feature type="chain" id="PRO_5047127629" evidence="10">
    <location>
        <begin position="24"/>
        <end position="1009"/>
    </location>
</feature>
<evidence type="ECO:0000313" key="14">
    <source>
        <dbReference type="Proteomes" id="UP001501302"/>
    </source>
</evidence>
<feature type="domain" description="TonB-dependent receptor-like beta-barrel" evidence="11">
    <location>
        <begin position="428"/>
        <end position="973"/>
    </location>
</feature>
<keyword evidence="13" id="KW-0675">Receptor</keyword>
<evidence type="ECO:0000259" key="11">
    <source>
        <dbReference type="Pfam" id="PF00593"/>
    </source>
</evidence>
<dbReference type="SUPFAM" id="SSF49464">
    <property type="entry name" value="Carboxypeptidase regulatory domain-like"/>
    <property type="match status" value="1"/>
</dbReference>
<keyword evidence="5 9" id="KW-0798">TonB box</keyword>
<evidence type="ECO:0000256" key="8">
    <source>
        <dbReference type="PROSITE-ProRule" id="PRU01360"/>
    </source>
</evidence>
<dbReference type="InterPro" id="IPR012910">
    <property type="entry name" value="Plug_dom"/>
</dbReference>
<keyword evidence="14" id="KW-1185">Reference proteome</keyword>
<dbReference type="InterPro" id="IPR036942">
    <property type="entry name" value="Beta-barrel_TonB_sf"/>
</dbReference>
<protein>
    <submittedName>
        <fullName evidence="13">TonB-dependent receptor</fullName>
    </submittedName>
</protein>
<evidence type="ECO:0000256" key="7">
    <source>
        <dbReference type="ARBA" id="ARBA00023237"/>
    </source>
</evidence>
<feature type="signal peptide" evidence="10">
    <location>
        <begin position="1"/>
        <end position="23"/>
    </location>
</feature>
<evidence type="ECO:0000256" key="3">
    <source>
        <dbReference type="ARBA" id="ARBA00022452"/>
    </source>
</evidence>
<evidence type="ECO:0000256" key="6">
    <source>
        <dbReference type="ARBA" id="ARBA00023136"/>
    </source>
</evidence>
<comment type="subcellular location">
    <subcellularLocation>
        <location evidence="1 8">Cell outer membrane</location>
        <topology evidence="1 8">Multi-pass membrane protein</topology>
    </subcellularLocation>
</comment>
<organism evidence="13 14">
    <name type="scientific">Algibacter agarivorans</name>
    <dbReference type="NCBI Taxonomy" id="1109741"/>
    <lineage>
        <taxon>Bacteria</taxon>
        <taxon>Pseudomonadati</taxon>
        <taxon>Bacteroidota</taxon>
        <taxon>Flavobacteriia</taxon>
        <taxon>Flavobacteriales</taxon>
        <taxon>Flavobacteriaceae</taxon>
        <taxon>Algibacter</taxon>
    </lineage>
</organism>
<dbReference type="InterPro" id="IPR037066">
    <property type="entry name" value="Plug_dom_sf"/>
</dbReference>
<gene>
    <name evidence="13" type="ORF">GCM10023314_12050</name>
</gene>
<keyword evidence="4 8" id="KW-0812">Transmembrane</keyword>
<evidence type="ECO:0000259" key="12">
    <source>
        <dbReference type="Pfam" id="PF07715"/>
    </source>
</evidence>
<dbReference type="EMBL" id="BAABJJ010000013">
    <property type="protein sequence ID" value="GAA4940796.1"/>
    <property type="molecule type" value="Genomic_DNA"/>
</dbReference>
<comment type="caution">
    <text evidence="13">The sequence shown here is derived from an EMBL/GenBank/DDBJ whole genome shotgun (WGS) entry which is preliminary data.</text>
</comment>
<dbReference type="SUPFAM" id="SSF56935">
    <property type="entry name" value="Porins"/>
    <property type="match status" value="1"/>
</dbReference>
<evidence type="ECO:0000313" key="13">
    <source>
        <dbReference type="EMBL" id="GAA4940796.1"/>
    </source>
</evidence>
<comment type="similarity">
    <text evidence="8 9">Belongs to the TonB-dependent receptor family.</text>
</comment>
<dbReference type="InterPro" id="IPR008969">
    <property type="entry name" value="CarboxyPept-like_regulatory"/>
</dbReference>
<dbReference type="InterPro" id="IPR023996">
    <property type="entry name" value="TonB-dep_OMP_SusC/RagA"/>
</dbReference>
<evidence type="ECO:0000256" key="5">
    <source>
        <dbReference type="ARBA" id="ARBA00023077"/>
    </source>
</evidence>
<sequence length="1009" mass="110926">MKKNIIYNIFFIGALLVGTTLFAQTVTGTVSDSNGPIPGVNIIVKNTSKGAVTDFDGNYAIDNVDQNAILVFSFIGYTTQEVSVDGRTVINVILIEDSQALDEVVLVGYSSRKKSTLTGALAVVDVEGLAKVRTSNVAQSLQGQVAGVQVASSSGAPGGNIEVTIRGVGTIGNNTPLYIIDGVPSRDISFLNQSDIQTMTVLKDAAAASIYGARASAGVVLITTKSGKKGKMTLEANYFYGIQSATNLPTMLNAAQYMDVTEKAWNNTFTGTNPYTADKGRADFGDTDYIDELFESGSSQNLQLSASGGSDKVQYLMSLGYYGENGIVVYNNDKYQRLNFRTNINAQLTDKFKVGTNLQLSYSIQDKVPSTGESLIRFALLRAPVIPVFKDVSDPTYSAEDPFTDMPFFTSTGYDQGLNRTMYEMVGNPIAQAYFSDDRTTRFQTFGNIYGEYKLMKDLTFRSNVGIDLSFYHDKTFNVNYGDDDGGGSAIDQGLGRRNRPNNLGELRGEAFTFTFSNTLNYLKTFNERHDFSAMLGTELVSNYESFIGASRSRFPYTVDEFRYLDQGGSGLDVNNSGTASEYGLFSVFGSTSYVLDNKYMVTANLRADASSRFSENNRWGYFPSISAGWKISDEDFLSDVDWLSNLKLRASWGQVGNQNIDDYSYLELLRAGDIPGRDRFGNPDLKWETSTQKNIGVDVGFLSNKLVFNAEYYIKNTTDILLPIGLPGIFGDLQPTIVNAGEVSNKGFEFSANYRNSDHEFKYSINANFSTLVNNVEKLHPNVPSIVTDKYRTVVGQSLNSYYGYKMIGIYQNQAEVDSHLTAGNAQPGDIKFKDVNGDGKISPDFDREFIGSPIPDLTYGFAFNAEYKKFDFSLFVQGVSGIEKYNDGKKIVDFDTRPFNYTTAILGSWDGEGSTNSMPRVAFNDNGSSNVSSLFVEDASYFRLKNIEIGYTINGIKGFQDMRLYISGKNLFTSTDYTGLDPEVSGLVDKGTYPSSTSVLFGVNVKF</sequence>
<accession>A0ABP9GNE0</accession>
<dbReference type="Gene3D" id="2.170.130.10">
    <property type="entry name" value="TonB-dependent receptor, plug domain"/>
    <property type="match status" value="1"/>
</dbReference>
<proteinExistence type="inferred from homology"/>
<feature type="domain" description="TonB-dependent receptor plug" evidence="12">
    <location>
        <begin position="114"/>
        <end position="219"/>
    </location>
</feature>
<name>A0ABP9GNE0_9FLAO</name>
<dbReference type="NCBIfam" id="TIGR04056">
    <property type="entry name" value="OMP_RagA_SusC"/>
    <property type="match status" value="1"/>
</dbReference>
<dbReference type="InterPro" id="IPR039426">
    <property type="entry name" value="TonB-dep_rcpt-like"/>
</dbReference>
<evidence type="ECO:0000256" key="2">
    <source>
        <dbReference type="ARBA" id="ARBA00022448"/>
    </source>
</evidence>
<dbReference type="InterPro" id="IPR000531">
    <property type="entry name" value="Beta-barrel_TonB"/>
</dbReference>
<keyword evidence="6 8" id="KW-0472">Membrane</keyword>
<keyword evidence="10" id="KW-0732">Signal</keyword>
<dbReference type="RefSeq" id="WP_345190802.1">
    <property type="nucleotide sequence ID" value="NZ_BAABJJ010000013.1"/>
</dbReference>
<keyword evidence="2 8" id="KW-0813">Transport</keyword>
<evidence type="ECO:0000256" key="1">
    <source>
        <dbReference type="ARBA" id="ARBA00004571"/>
    </source>
</evidence>
<keyword evidence="7 8" id="KW-0998">Cell outer membrane</keyword>
<dbReference type="Gene3D" id="2.60.40.1120">
    <property type="entry name" value="Carboxypeptidase-like, regulatory domain"/>
    <property type="match status" value="1"/>
</dbReference>
<dbReference type="Pfam" id="PF00593">
    <property type="entry name" value="TonB_dep_Rec_b-barrel"/>
    <property type="match status" value="1"/>
</dbReference>
<dbReference type="Gene3D" id="2.40.170.20">
    <property type="entry name" value="TonB-dependent receptor, beta-barrel domain"/>
    <property type="match status" value="1"/>
</dbReference>
<keyword evidence="3 8" id="KW-1134">Transmembrane beta strand</keyword>
<dbReference type="Pfam" id="PF07715">
    <property type="entry name" value="Plug"/>
    <property type="match status" value="1"/>
</dbReference>
<dbReference type="NCBIfam" id="TIGR04057">
    <property type="entry name" value="SusC_RagA_signa"/>
    <property type="match status" value="1"/>
</dbReference>
<evidence type="ECO:0000256" key="9">
    <source>
        <dbReference type="RuleBase" id="RU003357"/>
    </source>
</evidence>
<reference evidence="14" key="1">
    <citation type="journal article" date="2019" name="Int. J. Syst. Evol. Microbiol.">
        <title>The Global Catalogue of Microorganisms (GCM) 10K type strain sequencing project: providing services to taxonomists for standard genome sequencing and annotation.</title>
        <authorList>
            <consortium name="The Broad Institute Genomics Platform"/>
            <consortium name="The Broad Institute Genome Sequencing Center for Infectious Disease"/>
            <person name="Wu L."/>
            <person name="Ma J."/>
        </authorList>
    </citation>
    <scope>NUCLEOTIDE SEQUENCE [LARGE SCALE GENOMIC DNA]</scope>
    <source>
        <strain evidence="14">JCM 18285</strain>
    </source>
</reference>
<evidence type="ECO:0000256" key="4">
    <source>
        <dbReference type="ARBA" id="ARBA00022692"/>
    </source>
</evidence>
<dbReference type="InterPro" id="IPR023997">
    <property type="entry name" value="TonB-dep_OMP_SusC/RagA_CS"/>
</dbReference>
<dbReference type="Pfam" id="PF13715">
    <property type="entry name" value="CarbopepD_reg_2"/>
    <property type="match status" value="1"/>
</dbReference>
<evidence type="ECO:0000256" key="10">
    <source>
        <dbReference type="SAM" id="SignalP"/>
    </source>
</evidence>
<dbReference type="Proteomes" id="UP001501302">
    <property type="component" value="Unassembled WGS sequence"/>
</dbReference>
<dbReference type="PROSITE" id="PS52016">
    <property type="entry name" value="TONB_DEPENDENT_REC_3"/>
    <property type="match status" value="1"/>
</dbReference>